<sequence length="242" mass="24871">MPTLSDNATRSSLGAASSRSPAMPATAAPVNGSSGPSHSVRCRRTRARSAAPLGESAWSEWTANSHSTGALSSLDITAPSACSSIRSVHCASSTATSTGLRRRWFASCASNRAASTPTRSSSCLPPRWLTSVTARGRPGCSAAPLTTAKPRRAAAVISSSSNRVLPVPAPDSTTTTWARCCSAVSRISCSTRPTWAVRPCTAQWAPVVSGAAVSVSSSRIRRSTLFLPAARITSGAVSANRG</sequence>
<evidence type="ECO:0000313" key="3">
    <source>
        <dbReference type="Proteomes" id="UP000093053"/>
    </source>
</evidence>
<dbReference type="AlphaFoldDB" id="A0A1B2HW45"/>
<dbReference type="EMBL" id="CP016793">
    <property type="protein sequence ID" value="ANZ41902.1"/>
    <property type="molecule type" value="Genomic_DNA"/>
</dbReference>
<gene>
    <name evidence="2" type="ORF">BBK82_44190</name>
</gene>
<protein>
    <submittedName>
        <fullName evidence="2">Uncharacterized protein</fullName>
    </submittedName>
</protein>
<keyword evidence="3" id="KW-1185">Reference proteome</keyword>
<dbReference type="Proteomes" id="UP000093053">
    <property type="component" value="Chromosome"/>
</dbReference>
<name>A0A1B2HW45_9PSEU</name>
<reference evidence="2 3" key="1">
    <citation type="submission" date="2016-07" db="EMBL/GenBank/DDBJ databases">
        <title>Complete genome sequence of the Lentzea guizhouensis DHS C013.</title>
        <authorList>
            <person name="Cao C."/>
        </authorList>
    </citation>
    <scope>NUCLEOTIDE SEQUENCE [LARGE SCALE GENOMIC DNA]</scope>
    <source>
        <strain evidence="2 3">DHS C013</strain>
    </source>
</reference>
<organism evidence="2 3">
    <name type="scientific">Lentzea guizhouensis</name>
    <dbReference type="NCBI Taxonomy" id="1586287"/>
    <lineage>
        <taxon>Bacteria</taxon>
        <taxon>Bacillati</taxon>
        <taxon>Actinomycetota</taxon>
        <taxon>Actinomycetes</taxon>
        <taxon>Pseudonocardiales</taxon>
        <taxon>Pseudonocardiaceae</taxon>
        <taxon>Lentzea</taxon>
    </lineage>
</organism>
<feature type="region of interest" description="Disordered" evidence="1">
    <location>
        <begin position="1"/>
        <end position="46"/>
    </location>
</feature>
<accession>A0A1B2HW45</accession>
<evidence type="ECO:0000313" key="2">
    <source>
        <dbReference type="EMBL" id="ANZ41902.1"/>
    </source>
</evidence>
<proteinExistence type="predicted"/>
<evidence type="ECO:0000256" key="1">
    <source>
        <dbReference type="SAM" id="MobiDB-lite"/>
    </source>
</evidence>
<feature type="compositionally biased region" description="Polar residues" evidence="1">
    <location>
        <begin position="1"/>
        <end position="20"/>
    </location>
</feature>
<dbReference type="KEGG" id="led:BBK82_44190"/>